<keyword evidence="2" id="KW-1185">Reference proteome</keyword>
<dbReference type="EMBL" id="BDOQ01000006">
    <property type="protein sequence ID" value="GBG14011.1"/>
    <property type="molecule type" value="Genomic_DNA"/>
</dbReference>
<dbReference type="AlphaFoldDB" id="A0A2R5FBE6"/>
<dbReference type="RefSeq" id="WP_146187141.1">
    <property type="nucleotide sequence ID" value="NZ_BDOQ01000006.1"/>
</dbReference>
<name>A0A2R5FBE6_9PROT</name>
<organism evidence="1 2">
    <name type="scientific">Novimethylophilus kurashikiensis</name>
    <dbReference type="NCBI Taxonomy" id="1825523"/>
    <lineage>
        <taxon>Bacteria</taxon>
        <taxon>Pseudomonadati</taxon>
        <taxon>Pseudomonadota</taxon>
        <taxon>Betaproteobacteria</taxon>
        <taxon>Nitrosomonadales</taxon>
        <taxon>Methylophilaceae</taxon>
        <taxon>Novimethylophilus</taxon>
    </lineage>
</organism>
<comment type="caution">
    <text evidence="1">The sequence shown here is derived from an EMBL/GenBank/DDBJ whole genome shotgun (WGS) entry which is preliminary data.</text>
</comment>
<reference evidence="1 2" key="1">
    <citation type="journal article" date="2018" name="Environ. Microbiol.">
        <title>Isolation and genomic characterization of Novimethylophilus kurashikiensis gen. nov. sp. nov., a new lanthanide-dependent methylotrophic species of Methylophilaceae.</title>
        <authorList>
            <person name="Lv H."/>
            <person name="Sahin N."/>
            <person name="Tani A."/>
        </authorList>
    </citation>
    <scope>NUCLEOTIDE SEQUENCE [LARGE SCALE GENOMIC DNA]</scope>
    <source>
        <strain evidence="1 2">La2-4</strain>
    </source>
</reference>
<accession>A0A2R5FBE6</accession>
<dbReference type="Proteomes" id="UP000245081">
    <property type="component" value="Unassembled WGS sequence"/>
</dbReference>
<evidence type="ECO:0000313" key="2">
    <source>
        <dbReference type="Proteomes" id="UP000245081"/>
    </source>
</evidence>
<proteinExistence type="predicted"/>
<gene>
    <name evidence="1" type="ORF">NMK_1567</name>
</gene>
<evidence type="ECO:0000313" key="1">
    <source>
        <dbReference type="EMBL" id="GBG14011.1"/>
    </source>
</evidence>
<protein>
    <submittedName>
        <fullName evidence="1">Lytic murein transglycosylase</fullName>
    </submittedName>
</protein>
<sequence length="150" mass="16074">MERVAGMEYAVSFFMSRTIVFVIVALLSGNASANVATQGGLAIKIRALASIAAESALLLDQLKQANVTRTYAEVHLDKLQQQVDGIREELTIMTLPPQPPVPSQQRAALLSSAELGQALAASTGQLDQPGSVERAARAFRALQQRLKAME</sequence>